<evidence type="ECO:0000313" key="1">
    <source>
        <dbReference type="EMBL" id="KPY58211.1"/>
    </source>
</evidence>
<name>A0A0P9ZDM4_PSESX</name>
<dbReference type="EMBL" id="LJRI01001544">
    <property type="protein sequence ID" value="KPY58211.1"/>
    <property type="molecule type" value="Genomic_DNA"/>
</dbReference>
<dbReference type="AlphaFoldDB" id="A0A0P9ZDM4"/>
<sequence length="80" mass="8630">MAAADIRKVADCNFRHAQPAALGHHAQVGPLNQSHAAAQHQTVHEGQHGFAVAVYGQVQLVFFSKEGLMQILAVLMAFIQ</sequence>
<accession>A0A0P9ZDM4</accession>
<dbReference type="Proteomes" id="UP000050384">
    <property type="component" value="Unassembled WGS sequence"/>
</dbReference>
<evidence type="ECO:0000313" key="2">
    <source>
        <dbReference type="Proteomes" id="UP000050384"/>
    </source>
</evidence>
<protein>
    <submittedName>
        <fullName evidence="1">Uncharacterized protein</fullName>
    </submittedName>
</protein>
<gene>
    <name evidence="1" type="ORF">ALO94_200631</name>
</gene>
<reference evidence="1 2" key="1">
    <citation type="submission" date="2015-09" db="EMBL/GenBank/DDBJ databases">
        <title>Genome announcement of multiple Pseudomonas syringae strains.</title>
        <authorList>
            <person name="Thakur S."/>
            <person name="Wang P.W."/>
            <person name="Gong Y."/>
            <person name="Weir B.S."/>
            <person name="Guttman D.S."/>
        </authorList>
    </citation>
    <scope>NUCLEOTIDE SEQUENCE [LARGE SCALE GENOMIC DNA]</scope>
    <source>
        <strain evidence="1 2">ICMP16929</strain>
    </source>
</reference>
<proteinExistence type="predicted"/>
<comment type="caution">
    <text evidence="1">The sequence shown here is derived from an EMBL/GenBank/DDBJ whole genome shotgun (WGS) entry which is preliminary data.</text>
</comment>
<organism evidence="1 2">
    <name type="scientific">Pseudomonas syringae pv. spinaceae</name>
    <dbReference type="NCBI Taxonomy" id="264459"/>
    <lineage>
        <taxon>Bacteria</taxon>
        <taxon>Pseudomonadati</taxon>
        <taxon>Pseudomonadota</taxon>
        <taxon>Gammaproteobacteria</taxon>
        <taxon>Pseudomonadales</taxon>
        <taxon>Pseudomonadaceae</taxon>
        <taxon>Pseudomonas</taxon>
        <taxon>Pseudomonas syringae</taxon>
    </lineage>
</organism>